<evidence type="ECO:0000256" key="6">
    <source>
        <dbReference type="SAM" id="Phobius"/>
    </source>
</evidence>
<feature type="transmembrane region" description="Helical" evidence="6">
    <location>
        <begin position="47"/>
        <end position="65"/>
    </location>
</feature>
<keyword evidence="2" id="KW-1003">Cell membrane</keyword>
<comment type="subcellular location">
    <subcellularLocation>
        <location evidence="1">Cell membrane</location>
        <topology evidence="1">Multi-pass membrane protein</topology>
    </subcellularLocation>
</comment>
<feature type="transmembrane region" description="Helical" evidence="6">
    <location>
        <begin position="112"/>
        <end position="133"/>
    </location>
</feature>
<dbReference type="EMBL" id="JBHRZH010000003">
    <property type="protein sequence ID" value="MFC3759709.1"/>
    <property type="molecule type" value="Genomic_DNA"/>
</dbReference>
<dbReference type="Gene3D" id="1.20.1250.20">
    <property type="entry name" value="MFS general substrate transporter like domains"/>
    <property type="match status" value="1"/>
</dbReference>
<keyword evidence="5 6" id="KW-0472">Membrane</keyword>
<sequence>MIILLLARELALPAWAIGLIFAVGGLGGLVGAMLTKRIVALIGQGPTIWISTAASAPFSFLLPWAGADWRLGLVGLSQFTFGVGIVVYNITQLSFRQAITPEPLLGRMNATLRFLVWGTMPLGGLLSGLLGDAIGVRETLWICATGISLSFLWVLLSPMRTMRELPVSNHTPQ</sequence>
<evidence type="ECO:0000313" key="7">
    <source>
        <dbReference type="EMBL" id="MFC3759709.1"/>
    </source>
</evidence>
<evidence type="ECO:0000256" key="1">
    <source>
        <dbReference type="ARBA" id="ARBA00004651"/>
    </source>
</evidence>
<gene>
    <name evidence="7" type="ORF">ACFOUW_02585</name>
</gene>
<feature type="transmembrane region" description="Helical" evidence="6">
    <location>
        <begin position="71"/>
        <end position="91"/>
    </location>
</feature>
<dbReference type="PANTHER" id="PTHR23513">
    <property type="entry name" value="INTEGRAL MEMBRANE EFFLUX PROTEIN-RELATED"/>
    <property type="match status" value="1"/>
</dbReference>
<dbReference type="RefSeq" id="WP_205121645.1">
    <property type="nucleotide sequence ID" value="NZ_JAFBCM010000001.1"/>
</dbReference>
<keyword evidence="4 6" id="KW-1133">Transmembrane helix</keyword>
<proteinExistence type="predicted"/>
<dbReference type="InterPro" id="IPR036259">
    <property type="entry name" value="MFS_trans_sf"/>
</dbReference>
<evidence type="ECO:0000256" key="2">
    <source>
        <dbReference type="ARBA" id="ARBA00022475"/>
    </source>
</evidence>
<reference evidence="8" key="1">
    <citation type="journal article" date="2019" name="Int. J. Syst. Evol. Microbiol.">
        <title>The Global Catalogue of Microorganisms (GCM) 10K type strain sequencing project: providing services to taxonomists for standard genome sequencing and annotation.</title>
        <authorList>
            <consortium name="The Broad Institute Genomics Platform"/>
            <consortium name="The Broad Institute Genome Sequencing Center for Infectious Disease"/>
            <person name="Wu L."/>
            <person name="Ma J."/>
        </authorList>
    </citation>
    <scope>NUCLEOTIDE SEQUENCE [LARGE SCALE GENOMIC DNA]</scope>
    <source>
        <strain evidence="8">CGMCC 4.7241</strain>
    </source>
</reference>
<evidence type="ECO:0000256" key="4">
    <source>
        <dbReference type="ARBA" id="ARBA00022989"/>
    </source>
</evidence>
<evidence type="ECO:0000256" key="3">
    <source>
        <dbReference type="ARBA" id="ARBA00022692"/>
    </source>
</evidence>
<accession>A0ABV7Y4L1</accession>
<keyword evidence="8" id="KW-1185">Reference proteome</keyword>
<dbReference type="SUPFAM" id="SSF103473">
    <property type="entry name" value="MFS general substrate transporter"/>
    <property type="match status" value="1"/>
</dbReference>
<feature type="transmembrane region" description="Helical" evidence="6">
    <location>
        <begin position="139"/>
        <end position="156"/>
    </location>
</feature>
<evidence type="ECO:0000256" key="5">
    <source>
        <dbReference type="ARBA" id="ARBA00023136"/>
    </source>
</evidence>
<name>A0ABV7Y4L1_9ACTN</name>
<organism evidence="7 8">
    <name type="scientific">Tenggerimyces flavus</name>
    <dbReference type="NCBI Taxonomy" id="1708749"/>
    <lineage>
        <taxon>Bacteria</taxon>
        <taxon>Bacillati</taxon>
        <taxon>Actinomycetota</taxon>
        <taxon>Actinomycetes</taxon>
        <taxon>Propionibacteriales</taxon>
        <taxon>Nocardioidaceae</taxon>
        <taxon>Tenggerimyces</taxon>
    </lineage>
</organism>
<comment type="caution">
    <text evidence="7">The sequence shown here is derived from an EMBL/GenBank/DDBJ whole genome shotgun (WGS) entry which is preliminary data.</text>
</comment>
<protein>
    <submittedName>
        <fullName evidence="7">MFS transporter</fullName>
    </submittedName>
</protein>
<feature type="transmembrane region" description="Helical" evidence="6">
    <location>
        <begin position="12"/>
        <end position="35"/>
    </location>
</feature>
<dbReference type="Proteomes" id="UP001595699">
    <property type="component" value="Unassembled WGS sequence"/>
</dbReference>
<keyword evidence="3 6" id="KW-0812">Transmembrane</keyword>
<dbReference type="PANTHER" id="PTHR23513:SF6">
    <property type="entry name" value="MAJOR FACILITATOR SUPERFAMILY ASSOCIATED DOMAIN-CONTAINING PROTEIN"/>
    <property type="match status" value="1"/>
</dbReference>
<evidence type="ECO:0000313" key="8">
    <source>
        <dbReference type="Proteomes" id="UP001595699"/>
    </source>
</evidence>